<evidence type="ECO:0000256" key="2">
    <source>
        <dbReference type="ARBA" id="ARBA00005262"/>
    </source>
</evidence>
<dbReference type="Proteomes" id="UP000092213">
    <property type="component" value="Chromosome"/>
</dbReference>
<dbReference type="RefSeq" id="WP_066349230.1">
    <property type="nucleotide sequence ID" value="NZ_CBCSFJ010000023.1"/>
</dbReference>
<dbReference type="InterPro" id="IPR052518">
    <property type="entry name" value="CHR_Transporter"/>
</dbReference>
<comment type="subcellular location">
    <subcellularLocation>
        <location evidence="1">Cell membrane</location>
        <topology evidence="1">Multi-pass membrane protein</topology>
    </subcellularLocation>
</comment>
<dbReference type="PROSITE" id="PS01036">
    <property type="entry name" value="HSP70_3"/>
    <property type="match status" value="1"/>
</dbReference>
<dbReference type="EMBL" id="CP016171">
    <property type="protein sequence ID" value="ANN71974.1"/>
    <property type="molecule type" value="Genomic_DNA"/>
</dbReference>
<keyword evidence="11" id="KW-1185">Reference proteome</keyword>
<evidence type="ECO:0000256" key="8">
    <source>
        <dbReference type="SAM" id="Phobius"/>
    </source>
</evidence>
<dbReference type="AlphaFoldDB" id="A0A193FY97"/>
<evidence type="ECO:0000313" key="12">
    <source>
        <dbReference type="Proteomes" id="UP000092213"/>
    </source>
</evidence>
<gene>
    <name evidence="9" type="ORF">BAU06_11905</name>
    <name evidence="10" type="ORF">BAU08_12095</name>
</gene>
<evidence type="ECO:0000313" key="9">
    <source>
        <dbReference type="EMBL" id="ANN66898.1"/>
    </source>
</evidence>
<comment type="similarity">
    <text evidence="2">Belongs to the chromate ion transporter (CHR) (TC 2.A.51) family.</text>
</comment>
<keyword evidence="5 8" id="KW-0812">Transmembrane</keyword>
<evidence type="ECO:0000256" key="7">
    <source>
        <dbReference type="ARBA" id="ARBA00023136"/>
    </source>
</evidence>
<name>A0A193FY97_9BORD</name>
<dbReference type="InterPro" id="IPR018181">
    <property type="entry name" value="Heat_shock_70_CS"/>
</dbReference>
<dbReference type="PANTHER" id="PTHR43663">
    <property type="entry name" value="CHROMATE TRANSPORT PROTEIN-RELATED"/>
    <property type="match status" value="1"/>
</dbReference>
<proteinExistence type="inferred from homology"/>
<keyword evidence="4" id="KW-1003">Cell membrane</keyword>
<evidence type="ECO:0000256" key="3">
    <source>
        <dbReference type="ARBA" id="ARBA00007381"/>
    </source>
</evidence>
<feature type="transmembrane region" description="Helical" evidence="8">
    <location>
        <begin position="107"/>
        <end position="129"/>
    </location>
</feature>
<evidence type="ECO:0000256" key="5">
    <source>
        <dbReference type="ARBA" id="ARBA00022692"/>
    </source>
</evidence>
<dbReference type="KEGG" id="bbro:BAU06_11905"/>
<dbReference type="GO" id="GO:0015109">
    <property type="term" value="F:chromate transmembrane transporter activity"/>
    <property type="evidence" value="ECO:0007669"/>
    <property type="project" value="InterPro"/>
</dbReference>
<evidence type="ECO:0000313" key="10">
    <source>
        <dbReference type="EMBL" id="ANN71974.1"/>
    </source>
</evidence>
<organism evidence="10 12">
    <name type="scientific">Bordetella bronchialis</name>
    <dbReference type="NCBI Taxonomy" id="463025"/>
    <lineage>
        <taxon>Bacteria</taxon>
        <taxon>Pseudomonadati</taxon>
        <taxon>Pseudomonadota</taxon>
        <taxon>Betaproteobacteria</taxon>
        <taxon>Burkholderiales</taxon>
        <taxon>Alcaligenaceae</taxon>
        <taxon>Bordetella</taxon>
    </lineage>
</organism>
<evidence type="ECO:0000256" key="4">
    <source>
        <dbReference type="ARBA" id="ARBA00022475"/>
    </source>
</evidence>
<accession>A0A193FY97</accession>
<comment type="similarity">
    <text evidence="3">Belongs to the heat shock protein 70 family.</text>
</comment>
<feature type="transmembrane region" description="Helical" evidence="8">
    <location>
        <begin position="71"/>
        <end position="95"/>
    </location>
</feature>
<dbReference type="STRING" id="463025.BAU08_12095"/>
<dbReference type="Pfam" id="PF02417">
    <property type="entry name" value="Chromate_transp"/>
    <property type="match status" value="1"/>
</dbReference>
<dbReference type="OrthoDB" id="556585at2"/>
<keyword evidence="6 8" id="KW-1133">Transmembrane helix</keyword>
<feature type="transmembrane region" description="Helical" evidence="8">
    <location>
        <begin position="159"/>
        <end position="178"/>
    </location>
</feature>
<dbReference type="GO" id="GO:0005886">
    <property type="term" value="C:plasma membrane"/>
    <property type="evidence" value="ECO:0007669"/>
    <property type="project" value="UniProtKB-SubCell"/>
</dbReference>
<dbReference type="InterPro" id="IPR003370">
    <property type="entry name" value="Chromate_transpt"/>
</dbReference>
<keyword evidence="7 8" id="KW-0472">Membrane</keyword>
<protein>
    <submittedName>
        <fullName evidence="10">Chromate transporter</fullName>
    </submittedName>
</protein>
<evidence type="ECO:0000256" key="1">
    <source>
        <dbReference type="ARBA" id="ARBA00004651"/>
    </source>
</evidence>
<sequence>MTTVLIQLAILFTQLSLLAFGGGNTILPEMQRQVVDVHHWMTAENFTALFALAQAAPGPNLMIVPMVGWHIAGWQGMLVSSVAKFVPSSLVTILVMRLWDRFKDKPWRAVAQTGIFPVTVGLLAASAALITEASVEGWLLGAIVAAVAVLGWRTRLHPLWLLLGGALVGLAGMNVPGVS</sequence>
<evidence type="ECO:0000256" key="6">
    <source>
        <dbReference type="ARBA" id="ARBA00022989"/>
    </source>
</evidence>
<reference evidence="11 12" key="1">
    <citation type="submission" date="2016-06" db="EMBL/GenBank/DDBJ databases">
        <title>Complete genome sequences of Bordetella bronchialis and Bordetella flabilis.</title>
        <authorList>
            <person name="LiPuma J.J."/>
            <person name="Spilker T."/>
        </authorList>
    </citation>
    <scope>NUCLEOTIDE SEQUENCE [LARGE SCALE GENOMIC DNA]</scope>
    <source>
        <strain evidence="10 12">AU17976</strain>
        <strain evidence="9 11">AU3182</strain>
    </source>
</reference>
<dbReference type="EMBL" id="CP016170">
    <property type="protein sequence ID" value="ANN66898.1"/>
    <property type="molecule type" value="Genomic_DNA"/>
</dbReference>
<evidence type="ECO:0000313" key="11">
    <source>
        <dbReference type="Proteomes" id="UP000091897"/>
    </source>
</evidence>
<dbReference type="PANTHER" id="PTHR43663:SF1">
    <property type="entry name" value="CHROMATE TRANSPORTER"/>
    <property type="match status" value="1"/>
</dbReference>
<dbReference type="Proteomes" id="UP000091897">
    <property type="component" value="Chromosome"/>
</dbReference>
<feature type="transmembrane region" description="Helical" evidence="8">
    <location>
        <begin position="135"/>
        <end position="152"/>
    </location>
</feature>